<protein>
    <submittedName>
        <fullName evidence="2">Uncharacterized protein</fullName>
    </submittedName>
</protein>
<sequence>MSIRPKPSPSATTTASCPVHCRRDLSPNHCEPTTPPPSFRSTLAADQSSRRDPCLGLIDPHLPEITDAQFSSPCSIPHCPGRILPCPLPPCHHRVEPVLIHGVVRQSGRSSLAAPPI</sequence>
<dbReference type="Proteomes" id="UP001457282">
    <property type="component" value="Unassembled WGS sequence"/>
</dbReference>
<proteinExistence type="predicted"/>
<gene>
    <name evidence="2" type="ORF">M0R45_035813</name>
</gene>
<dbReference type="AlphaFoldDB" id="A0AAW1VYI9"/>
<evidence type="ECO:0000313" key="2">
    <source>
        <dbReference type="EMBL" id="KAK9911933.1"/>
    </source>
</evidence>
<keyword evidence="3" id="KW-1185">Reference proteome</keyword>
<accession>A0AAW1VYI9</accession>
<feature type="region of interest" description="Disordered" evidence="1">
    <location>
        <begin position="28"/>
        <end position="47"/>
    </location>
</feature>
<evidence type="ECO:0000256" key="1">
    <source>
        <dbReference type="SAM" id="MobiDB-lite"/>
    </source>
</evidence>
<comment type="caution">
    <text evidence="2">The sequence shown here is derived from an EMBL/GenBank/DDBJ whole genome shotgun (WGS) entry which is preliminary data.</text>
</comment>
<organism evidence="2 3">
    <name type="scientific">Rubus argutus</name>
    <name type="common">Southern blackberry</name>
    <dbReference type="NCBI Taxonomy" id="59490"/>
    <lineage>
        <taxon>Eukaryota</taxon>
        <taxon>Viridiplantae</taxon>
        <taxon>Streptophyta</taxon>
        <taxon>Embryophyta</taxon>
        <taxon>Tracheophyta</taxon>
        <taxon>Spermatophyta</taxon>
        <taxon>Magnoliopsida</taxon>
        <taxon>eudicotyledons</taxon>
        <taxon>Gunneridae</taxon>
        <taxon>Pentapetalae</taxon>
        <taxon>rosids</taxon>
        <taxon>fabids</taxon>
        <taxon>Rosales</taxon>
        <taxon>Rosaceae</taxon>
        <taxon>Rosoideae</taxon>
        <taxon>Rosoideae incertae sedis</taxon>
        <taxon>Rubus</taxon>
    </lineage>
</organism>
<reference evidence="2 3" key="1">
    <citation type="journal article" date="2023" name="G3 (Bethesda)">
        <title>A chromosome-length genome assembly and annotation of blackberry (Rubus argutus, cv. 'Hillquist').</title>
        <authorList>
            <person name="Bruna T."/>
            <person name="Aryal R."/>
            <person name="Dudchenko O."/>
            <person name="Sargent D.J."/>
            <person name="Mead D."/>
            <person name="Buti M."/>
            <person name="Cavallini A."/>
            <person name="Hytonen T."/>
            <person name="Andres J."/>
            <person name="Pham M."/>
            <person name="Weisz D."/>
            <person name="Mascagni F."/>
            <person name="Usai G."/>
            <person name="Natali L."/>
            <person name="Bassil N."/>
            <person name="Fernandez G.E."/>
            <person name="Lomsadze A."/>
            <person name="Armour M."/>
            <person name="Olukolu B."/>
            <person name="Poorten T."/>
            <person name="Britton C."/>
            <person name="Davik J."/>
            <person name="Ashrafi H."/>
            <person name="Aiden E.L."/>
            <person name="Borodovsky M."/>
            <person name="Worthington M."/>
        </authorList>
    </citation>
    <scope>NUCLEOTIDE SEQUENCE [LARGE SCALE GENOMIC DNA]</scope>
    <source>
        <strain evidence="2">PI 553951</strain>
    </source>
</reference>
<name>A0AAW1VYI9_RUBAR</name>
<dbReference type="EMBL" id="JBEDUW010000007">
    <property type="protein sequence ID" value="KAK9911933.1"/>
    <property type="molecule type" value="Genomic_DNA"/>
</dbReference>
<evidence type="ECO:0000313" key="3">
    <source>
        <dbReference type="Proteomes" id="UP001457282"/>
    </source>
</evidence>
<dbReference type="PROSITE" id="PS51257">
    <property type="entry name" value="PROKAR_LIPOPROTEIN"/>
    <property type="match status" value="1"/>
</dbReference>